<gene>
    <name evidence="1" type="ORF">KEM10_23460</name>
</gene>
<organism evidence="1 2">
    <name type="scientific">Carboxylicivirga linearis</name>
    <dbReference type="NCBI Taxonomy" id="1628157"/>
    <lineage>
        <taxon>Bacteria</taxon>
        <taxon>Pseudomonadati</taxon>
        <taxon>Bacteroidota</taxon>
        <taxon>Bacteroidia</taxon>
        <taxon>Marinilabiliales</taxon>
        <taxon>Marinilabiliaceae</taxon>
        <taxon>Carboxylicivirga</taxon>
    </lineage>
</organism>
<dbReference type="EMBL" id="JAGUCO010000063">
    <property type="protein sequence ID" value="MBS2101263.1"/>
    <property type="molecule type" value="Genomic_DNA"/>
</dbReference>
<keyword evidence="2" id="KW-1185">Reference proteome</keyword>
<comment type="caution">
    <text evidence="1">The sequence shown here is derived from an EMBL/GenBank/DDBJ whole genome shotgun (WGS) entry which is preliminary data.</text>
</comment>
<proteinExistence type="predicted"/>
<protein>
    <submittedName>
        <fullName evidence="1">Uncharacterized protein</fullName>
    </submittedName>
</protein>
<reference evidence="1 2" key="1">
    <citation type="journal article" date="2015" name="Int. J. Syst. Evol. Microbiol.">
        <title>Carboxylicivirga linearis sp. nov., isolated from a sea cucumber culture pond.</title>
        <authorList>
            <person name="Wang F.Q."/>
            <person name="Zhou Y.X."/>
            <person name="Lin X.Z."/>
            <person name="Chen G.J."/>
            <person name="Du Z.J."/>
        </authorList>
    </citation>
    <scope>NUCLEOTIDE SEQUENCE [LARGE SCALE GENOMIC DNA]</scope>
    <source>
        <strain evidence="1 2">FB218</strain>
    </source>
</reference>
<accession>A0ABS5K2A0</accession>
<name>A0ABS5K2A0_9BACT</name>
<dbReference type="RefSeq" id="WP_212220712.1">
    <property type="nucleotide sequence ID" value="NZ_JAGUCO010000063.1"/>
</dbReference>
<sequence>MDKVKKDISELIKEHIHSLDKEAEIMLLFPQGKKIHEELQIFVFLPHKVSYSDEKQYLDASYKVELESQQSVSIYIYYKENWHKQFKNTPIYQKVQSEGITL</sequence>
<dbReference type="Proteomes" id="UP000708576">
    <property type="component" value="Unassembled WGS sequence"/>
</dbReference>
<evidence type="ECO:0000313" key="1">
    <source>
        <dbReference type="EMBL" id="MBS2101263.1"/>
    </source>
</evidence>
<evidence type="ECO:0000313" key="2">
    <source>
        <dbReference type="Proteomes" id="UP000708576"/>
    </source>
</evidence>